<dbReference type="PANTHER" id="PTHR43196:SF1">
    <property type="entry name" value="SULFATE ADENYLYLTRANSFERASE SUBUNIT 2"/>
    <property type="match status" value="1"/>
</dbReference>
<feature type="domain" description="Phosphoadenosine phosphosulphate reductase" evidence="1">
    <location>
        <begin position="48"/>
        <end position="224"/>
    </location>
</feature>
<dbReference type="EMBL" id="LOPV01000561">
    <property type="protein sequence ID" value="KTG14429.1"/>
    <property type="molecule type" value="Genomic_DNA"/>
</dbReference>
<dbReference type="RefSeq" id="WP_058573360.1">
    <property type="nucleotide sequence ID" value="NZ_LOPV01000561.1"/>
</dbReference>
<dbReference type="InterPro" id="IPR014729">
    <property type="entry name" value="Rossmann-like_a/b/a_fold"/>
</dbReference>
<evidence type="ECO:0000313" key="2">
    <source>
        <dbReference type="EMBL" id="KTG14429.1"/>
    </source>
</evidence>
<evidence type="ECO:0000313" key="3">
    <source>
        <dbReference type="Proteomes" id="UP000053157"/>
    </source>
</evidence>
<evidence type="ECO:0000259" key="1">
    <source>
        <dbReference type="Pfam" id="PF01507"/>
    </source>
</evidence>
<accession>A0A0W1RLJ2</accession>
<protein>
    <submittedName>
        <fullName evidence="2">Nodulation protein</fullName>
    </submittedName>
</protein>
<sequence>MALRFPDYLSLDYSEGRDETAAAYPTLEDKLEKAASITRTALEQYERPAIMWTGGKDSTVVLYVVREVAADLGVDVPPVVFIDHFEHFDETEQFVHEWTERWDLDLVVARNEDFAGRGMAPGDEIAVTDLSDETQRELARLGYDDETIVLDADTFEGNHLLKTVALNDVITEYEFDGIFSGVRWDEQEARADETFFSPRHESDKYPPHDRVHTILQFTEADIWATFWNYIVPDAVEGYPVGHVPQSYDDLPEGIEPADLPVSPKYFEGYRSLGTESGSAKAEDRPAWVQDLAASKEREGRAQDKENLMARLRDLGYM</sequence>
<dbReference type="OrthoDB" id="14887at2157"/>
<dbReference type="Proteomes" id="UP000053157">
    <property type="component" value="Unassembled WGS sequence"/>
</dbReference>
<dbReference type="PANTHER" id="PTHR43196">
    <property type="entry name" value="SULFATE ADENYLYLTRANSFERASE SUBUNIT 2"/>
    <property type="match status" value="1"/>
</dbReference>
<dbReference type="Pfam" id="PF01507">
    <property type="entry name" value="PAPS_reduct"/>
    <property type="match status" value="1"/>
</dbReference>
<dbReference type="AlphaFoldDB" id="A0A0W1RLJ2"/>
<name>A0A0W1RLJ2_9EURY</name>
<dbReference type="Gene3D" id="3.40.50.620">
    <property type="entry name" value="HUPs"/>
    <property type="match status" value="1"/>
</dbReference>
<organism evidence="2 3">
    <name type="scientific">Haloferax profundi</name>
    <dbReference type="NCBI Taxonomy" id="1544718"/>
    <lineage>
        <taxon>Archaea</taxon>
        <taxon>Methanobacteriati</taxon>
        <taxon>Methanobacteriota</taxon>
        <taxon>Stenosarchaea group</taxon>
        <taxon>Halobacteria</taxon>
        <taxon>Halobacteriales</taxon>
        <taxon>Haloferacaceae</taxon>
        <taxon>Haloferax</taxon>
    </lineage>
</organism>
<dbReference type="SUPFAM" id="SSF52402">
    <property type="entry name" value="Adenine nucleotide alpha hydrolases-like"/>
    <property type="match status" value="1"/>
</dbReference>
<proteinExistence type="predicted"/>
<dbReference type="GO" id="GO:0003824">
    <property type="term" value="F:catalytic activity"/>
    <property type="evidence" value="ECO:0007669"/>
    <property type="project" value="InterPro"/>
</dbReference>
<keyword evidence="3" id="KW-1185">Reference proteome</keyword>
<dbReference type="InterPro" id="IPR050128">
    <property type="entry name" value="Sulfate_adenylyltrnsfr_sub2"/>
</dbReference>
<dbReference type="InterPro" id="IPR002500">
    <property type="entry name" value="PAPS_reduct_dom"/>
</dbReference>
<reference evidence="2 3" key="1">
    <citation type="submission" date="2015-12" db="EMBL/GenBank/DDBJ databases">
        <title>Haloferax profundi sp. nov. isolated from the Discovery deep brine-seawater interface in the Red Sea.</title>
        <authorList>
            <person name="Zhang G."/>
            <person name="Stingl U."/>
            <person name="Rashid M."/>
        </authorList>
    </citation>
    <scope>NUCLEOTIDE SEQUENCE [LARGE SCALE GENOMIC DNA]</scope>
    <source>
        <strain evidence="2 3">SB29</strain>
    </source>
</reference>
<comment type="caution">
    <text evidence="2">The sequence shown here is derived from an EMBL/GenBank/DDBJ whole genome shotgun (WGS) entry which is preliminary data.</text>
</comment>
<gene>
    <name evidence="2" type="ORF">AUR66_03140</name>
</gene>